<evidence type="ECO:0000259" key="1">
    <source>
        <dbReference type="Pfam" id="PF13521"/>
    </source>
</evidence>
<dbReference type="SUPFAM" id="SSF52540">
    <property type="entry name" value="P-loop containing nucleoside triphosphate hydrolases"/>
    <property type="match status" value="1"/>
</dbReference>
<dbReference type="PANTHER" id="PTHR37512">
    <property type="entry name" value="TRIFUNCTIONAL NAD BIOSYNTHESIS/REGULATOR PROTEIN NADR"/>
    <property type="match status" value="1"/>
</dbReference>
<dbReference type="AlphaFoldDB" id="A0A430KS73"/>
<accession>A0A430KS73</accession>
<dbReference type="InterPro" id="IPR052735">
    <property type="entry name" value="NAD_biosynth-regulator"/>
</dbReference>
<protein>
    <submittedName>
        <fullName evidence="2">ATPase</fullName>
    </submittedName>
</protein>
<feature type="domain" description="NadR/Ttd14 AAA" evidence="1">
    <location>
        <begin position="2"/>
        <end position="158"/>
    </location>
</feature>
<evidence type="ECO:0000313" key="2">
    <source>
        <dbReference type="EMBL" id="RTE66352.1"/>
    </source>
</evidence>
<dbReference type="Pfam" id="PF13521">
    <property type="entry name" value="AAA_28"/>
    <property type="match status" value="1"/>
</dbReference>
<sequence>MRIVLTGAESSGKSTLAEQLSLVLNIPFAPEYARIYLEQNGPDYDLAQLTHLSVLHQAYQQTQVPLEAPLGIYDTDLINYKIWAEVVFGVCPRQIREAAAQESDHVYLLCNPDLPWEPDPLRENPRADEREWLYQRHLSEIQRLNRRYEVVEGVGEQRLINAQAAFEQLLLG</sequence>
<dbReference type="OrthoDB" id="3249147at2"/>
<evidence type="ECO:0000313" key="3">
    <source>
        <dbReference type="Proteomes" id="UP000283087"/>
    </source>
</evidence>
<comment type="caution">
    <text evidence="2">The sequence shown here is derived from an EMBL/GenBank/DDBJ whole genome shotgun (WGS) entry which is preliminary data.</text>
</comment>
<dbReference type="PANTHER" id="PTHR37512:SF1">
    <property type="entry name" value="NADR_TTD14 AAA DOMAIN-CONTAINING PROTEIN"/>
    <property type="match status" value="1"/>
</dbReference>
<reference evidence="2 3" key="1">
    <citation type="submission" date="2018-11" db="EMBL/GenBank/DDBJ databases">
        <title>The draft genome sequence of Amphritea opalescens ANRC-JH13T.</title>
        <authorList>
            <person name="Fang Z."/>
            <person name="Zhang Y."/>
            <person name="Han X."/>
        </authorList>
    </citation>
    <scope>NUCLEOTIDE SEQUENCE [LARGE SCALE GENOMIC DNA]</scope>
    <source>
        <strain evidence="2 3">ANRC-JH13</strain>
    </source>
</reference>
<dbReference type="RefSeq" id="WP_126157951.1">
    <property type="nucleotide sequence ID" value="NZ_RQXW01000005.1"/>
</dbReference>
<dbReference type="Gene3D" id="3.40.50.300">
    <property type="entry name" value="P-loop containing nucleotide triphosphate hydrolases"/>
    <property type="match status" value="1"/>
</dbReference>
<gene>
    <name evidence="2" type="ORF">EH243_07080</name>
</gene>
<keyword evidence="3" id="KW-1185">Reference proteome</keyword>
<proteinExistence type="predicted"/>
<dbReference type="InterPro" id="IPR027417">
    <property type="entry name" value="P-loop_NTPase"/>
</dbReference>
<dbReference type="InterPro" id="IPR038727">
    <property type="entry name" value="NadR/Ttd14_AAA_dom"/>
</dbReference>
<organism evidence="2 3">
    <name type="scientific">Amphritea opalescens</name>
    <dbReference type="NCBI Taxonomy" id="2490544"/>
    <lineage>
        <taxon>Bacteria</taxon>
        <taxon>Pseudomonadati</taxon>
        <taxon>Pseudomonadota</taxon>
        <taxon>Gammaproteobacteria</taxon>
        <taxon>Oceanospirillales</taxon>
        <taxon>Oceanospirillaceae</taxon>
        <taxon>Amphritea</taxon>
    </lineage>
</organism>
<dbReference type="EMBL" id="RQXW01000005">
    <property type="protein sequence ID" value="RTE66352.1"/>
    <property type="molecule type" value="Genomic_DNA"/>
</dbReference>
<dbReference type="Proteomes" id="UP000283087">
    <property type="component" value="Unassembled WGS sequence"/>
</dbReference>
<name>A0A430KS73_9GAMM</name>